<organism evidence="1 2">
    <name type="scientific">Phtheirospermum japonicum</name>
    <dbReference type="NCBI Taxonomy" id="374723"/>
    <lineage>
        <taxon>Eukaryota</taxon>
        <taxon>Viridiplantae</taxon>
        <taxon>Streptophyta</taxon>
        <taxon>Embryophyta</taxon>
        <taxon>Tracheophyta</taxon>
        <taxon>Spermatophyta</taxon>
        <taxon>Magnoliopsida</taxon>
        <taxon>eudicotyledons</taxon>
        <taxon>Gunneridae</taxon>
        <taxon>Pentapetalae</taxon>
        <taxon>asterids</taxon>
        <taxon>lamiids</taxon>
        <taxon>Lamiales</taxon>
        <taxon>Orobanchaceae</taxon>
        <taxon>Orobanchaceae incertae sedis</taxon>
        <taxon>Phtheirospermum</taxon>
    </lineage>
</organism>
<dbReference type="EMBL" id="BMAC01000134">
    <property type="protein sequence ID" value="GFP86967.1"/>
    <property type="molecule type" value="Genomic_DNA"/>
</dbReference>
<dbReference type="Proteomes" id="UP000653305">
    <property type="component" value="Unassembled WGS sequence"/>
</dbReference>
<dbReference type="GO" id="GO:0048364">
    <property type="term" value="P:root development"/>
    <property type="evidence" value="ECO:0007669"/>
    <property type="project" value="InterPro"/>
</dbReference>
<dbReference type="OrthoDB" id="1701699at2759"/>
<gene>
    <name evidence="1" type="ORF">PHJA_000840500</name>
</gene>
<dbReference type="Pfam" id="PF03087">
    <property type="entry name" value="BPS1"/>
    <property type="match status" value="1"/>
</dbReference>
<proteinExistence type="predicted"/>
<comment type="caution">
    <text evidence="1">The sequence shown here is derived from an EMBL/GenBank/DDBJ whole genome shotgun (WGS) entry which is preliminary data.</text>
</comment>
<dbReference type="PANTHER" id="PTHR33070:SF120">
    <property type="entry name" value="EXPRESSED PROTEIN"/>
    <property type="match status" value="1"/>
</dbReference>
<accession>A0A830BHX1</accession>
<protein>
    <submittedName>
        <fullName evidence="1">Uncharacterized protein</fullName>
    </submittedName>
</protein>
<dbReference type="PANTHER" id="PTHR33070">
    <property type="entry name" value="OS06G0725500 PROTEIN"/>
    <property type="match status" value="1"/>
</dbReference>
<evidence type="ECO:0000313" key="2">
    <source>
        <dbReference type="Proteomes" id="UP000653305"/>
    </source>
</evidence>
<name>A0A830BHX1_9LAMI</name>
<reference evidence="1" key="1">
    <citation type="submission" date="2020-07" db="EMBL/GenBank/DDBJ databases">
        <title>Ethylene signaling mediates host invasion by parasitic plants.</title>
        <authorList>
            <person name="Yoshida S."/>
        </authorList>
    </citation>
    <scope>NUCLEOTIDE SEQUENCE</scope>
    <source>
        <strain evidence="1">Okayama</strain>
    </source>
</reference>
<keyword evidence="2" id="KW-1185">Reference proteome</keyword>
<sequence>MAPSQIHFRSISLPSRLHPINSTGFESELQKLNSFISKNAPITSETIQSGLLGLAELYTSIELYNSAQKQLTQSIALQDAKSTEESLSSSVDLLDSCSAMKELFQMIKENIQTLQSALRIKGLEHSTSSVQNDVTSYFSFRERMNRLTAKTLKSLKNLEQMKNGSLNCTNINVFRELTGVTIAIFRRVLVFLSWPTSRPSSNWALVSKLMHIKSAASENNDVANEVGNVDFALSFLQGKMKSNEATVFDVQKKLQNLESVVEGFERGLESLFRQLVQSRVTLLNILTHQN</sequence>
<dbReference type="AlphaFoldDB" id="A0A830BHX1"/>
<dbReference type="InterPro" id="IPR004320">
    <property type="entry name" value="BPS1_pln"/>
</dbReference>
<evidence type="ECO:0000313" key="1">
    <source>
        <dbReference type="EMBL" id="GFP86967.1"/>
    </source>
</evidence>
<dbReference type="GO" id="GO:0048367">
    <property type="term" value="P:shoot system development"/>
    <property type="evidence" value="ECO:0007669"/>
    <property type="project" value="InterPro"/>
</dbReference>